<feature type="chain" id="PRO_5042855143" description="RING-type E3 ubiquitin transferase" evidence="13">
    <location>
        <begin position="22"/>
        <end position="899"/>
    </location>
</feature>
<feature type="domain" description="RING-type" evidence="14">
    <location>
        <begin position="744"/>
        <end position="787"/>
    </location>
</feature>
<evidence type="ECO:0000256" key="11">
    <source>
        <dbReference type="SAM" id="MobiDB-lite"/>
    </source>
</evidence>
<keyword evidence="4 12" id="KW-0812">Transmembrane</keyword>
<evidence type="ECO:0000256" key="5">
    <source>
        <dbReference type="ARBA" id="ARBA00022723"/>
    </source>
</evidence>
<reference evidence="15" key="1">
    <citation type="submission" date="2023-01" db="EMBL/GenBank/DDBJ databases">
        <title>Exophiala dermititidis isolated from Cystic Fibrosis Patient.</title>
        <authorList>
            <person name="Kurbessoian T."/>
            <person name="Crocker A."/>
            <person name="Murante D."/>
            <person name="Hogan D.A."/>
            <person name="Stajich J.E."/>
        </authorList>
    </citation>
    <scope>NUCLEOTIDE SEQUENCE</scope>
    <source>
        <strain evidence="15">Ex8</strain>
    </source>
</reference>
<keyword evidence="9 12" id="KW-0472">Membrane</keyword>
<dbReference type="PANTHER" id="PTHR47168">
    <property type="entry name" value="RING ZINC FINGER DOMAIN SUPERFAMILY PROTEIN-RELATED"/>
    <property type="match status" value="1"/>
</dbReference>
<dbReference type="InterPro" id="IPR003137">
    <property type="entry name" value="PA_domain"/>
</dbReference>
<evidence type="ECO:0000256" key="7">
    <source>
        <dbReference type="ARBA" id="ARBA00022833"/>
    </source>
</evidence>
<feature type="compositionally biased region" description="Low complexity" evidence="11">
    <location>
        <begin position="709"/>
        <end position="720"/>
    </location>
</feature>
<name>A0AAN6ITN4_EXODE</name>
<organism evidence="15 16">
    <name type="scientific">Exophiala dermatitidis</name>
    <name type="common">Black yeast-like fungus</name>
    <name type="synonym">Wangiella dermatitidis</name>
    <dbReference type="NCBI Taxonomy" id="5970"/>
    <lineage>
        <taxon>Eukaryota</taxon>
        <taxon>Fungi</taxon>
        <taxon>Dikarya</taxon>
        <taxon>Ascomycota</taxon>
        <taxon>Pezizomycotina</taxon>
        <taxon>Eurotiomycetes</taxon>
        <taxon>Chaetothyriomycetidae</taxon>
        <taxon>Chaetothyriales</taxon>
        <taxon>Herpotrichiellaceae</taxon>
        <taxon>Exophiala</taxon>
    </lineage>
</organism>
<dbReference type="Pfam" id="PF02225">
    <property type="entry name" value="PA"/>
    <property type="match status" value="1"/>
</dbReference>
<feature type="region of interest" description="Disordered" evidence="11">
    <location>
        <begin position="664"/>
        <end position="683"/>
    </location>
</feature>
<dbReference type="SMART" id="SM00184">
    <property type="entry name" value="RING"/>
    <property type="match status" value="1"/>
</dbReference>
<evidence type="ECO:0000256" key="1">
    <source>
        <dbReference type="ARBA" id="ARBA00000900"/>
    </source>
</evidence>
<evidence type="ECO:0000256" key="6">
    <source>
        <dbReference type="ARBA" id="ARBA00022771"/>
    </source>
</evidence>
<accession>A0AAN6ITN4</accession>
<dbReference type="SUPFAM" id="SSF52025">
    <property type="entry name" value="PA domain"/>
    <property type="match status" value="1"/>
</dbReference>
<dbReference type="EMBL" id="JAJGCB010000009">
    <property type="protein sequence ID" value="KAJ8990959.1"/>
    <property type="molecule type" value="Genomic_DNA"/>
</dbReference>
<dbReference type="Gene3D" id="3.50.30.30">
    <property type="match status" value="1"/>
</dbReference>
<feature type="compositionally biased region" description="Low complexity" evidence="11">
    <location>
        <begin position="427"/>
        <end position="445"/>
    </location>
</feature>
<sequence>MRPLRFLLLLVFFIALPIVLTCWTLFCSSDGSAADSFHAGYTTRSTRLRALFSFSTPSSLFPPSAVISLTNDNSTFFLARPAAFGPSLPSRGLSGQLWVGKGFGDDALLKEENLHNVGWELGCSDVPGWEEEASKKLQHLPSVNNGHINVPRDLEKHGLSNEAVPEDSPAVDALLPADDGTDDYLHRPLPDSNPAAPGQPGEPANADPLPKAKAATHADIESLQESADIAGKIVMLSRGGCGFLEKVKWAQRRGGIALIVGDNERGGQLTIMYAKGDTSNVTIPAVFTSYTSAHLLSSLVPPEVGDDEEPIAKTSDKHSQGSPISHKGVKPKLQGDGPVFTSTKSSSTRPTIVPAGGPDGDVVDKESNWMDSMLSKLGLGDNSPFSHAEDSRRPPSSGNIDWILVEDWDDDLSPNAINPAETASNMATTSTSPSKPRSTSTSAPKRAGADDFVIGVQDWRDTDLVAPKPTTSSSSAAANLKDAVGDTPNTIKASSDPGATLKGGSITPGSGEYDHEKSNSPNRFQRGGKQTKSHDGKPKQPQEQPRSKNSWLDVLRSKDSVDISKKPPPQTQKDDQGPKEKDTSQHIQAQDEQQPGLWVTLTPTSVSTSPFFDTLLVLVVSPLVTLTVVYALLLLRSRIRRRRWRAPKSVVERLPVRTYHTISTASSTTSSQVASPNNASATSPLLMSASQNVQQRPRPRSQTTNDIFSGGSTDSSLSPSKSPPEKKQTKATKRKRYTGRQIECVVCLEEYVDGESRVMSLPCGHEFHAECITPWLVNRRRTCPICKGDVVRSLAHANTERSDEGESGDELTSDDVQDRVAQTANEEPSAAIPIPSLGRGEDGREDVDEDIERGHDVDIPLVGDMRGRERQSLWRNLSASVSRLSGDTLWRQTPLDRNR</sequence>
<dbReference type="Proteomes" id="UP001161757">
    <property type="component" value="Unassembled WGS sequence"/>
</dbReference>
<gene>
    <name evidence="15" type="ORF">HRR80_005018</name>
</gene>
<evidence type="ECO:0000256" key="10">
    <source>
        <dbReference type="PROSITE-ProRule" id="PRU00175"/>
    </source>
</evidence>
<comment type="catalytic activity">
    <reaction evidence="1">
        <text>S-ubiquitinyl-[E2 ubiquitin-conjugating enzyme]-L-cysteine + [acceptor protein]-L-lysine = [E2 ubiquitin-conjugating enzyme]-L-cysteine + N(6)-ubiquitinyl-[acceptor protein]-L-lysine.</text>
        <dbReference type="EC" id="2.3.2.27"/>
    </reaction>
</comment>
<evidence type="ECO:0000256" key="3">
    <source>
        <dbReference type="ARBA" id="ARBA00012483"/>
    </source>
</evidence>
<feature type="region of interest" description="Disordered" evidence="11">
    <location>
        <begin position="159"/>
        <end position="219"/>
    </location>
</feature>
<feature type="region of interest" description="Disordered" evidence="11">
    <location>
        <begin position="301"/>
        <end position="366"/>
    </location>
</feature>
<dbReference type="GO" id="GO:0008270">
    <property type="term" value="F:zinc ion binding"/>
    <property type="evidence" value="ECO:0007669"/>
    <property type="project" value="UniProtKB-KW"/>
</dbReference>
<feature type="compositionally biased region" description="Polar residues" evidence="11">
    <location>
        <begin position="689"/>
        <end position="707"/>
    </location>
</feature>
<dbReference type="InterPro" id="IPR051653">
    <property type="entry name" value="E3_ligase_sorting_rcpt"/>
</dbReference>
<feature type="compositionally biased region" description="Basic and acidic residues" evidence="11">
    <location>
        <begin position="555"/>
        <end position="565"/>
    </location>
</feature>
<dbReference type="InterPro" id="IPR013083">
    <property type="entry name" value="Znf_RING/FYVE/PHD"/>
</dbReference>
<feature type="signal peptide" evidence="13">
    <location>
        <begin position="1"/>
        <end position="21"/>
    </location>
</feature>
<dbReference type="InterPro" id="IPR046450">
    <property type="entry name" value="PA_dom_sf"/>
</dbReference>
<dbReference type="CDD" id="cd04813">
    <property type="entry name" value="PA_1"/>
    <property type="match status" value="1"/>
</dbReference>
<evidence type="ECO:0000256" key="4">
    <source>
        <dbReference type="ARBA" id="ARBA00022692"/>
    </source>
</evidence>
<evidence type="ECO:0000256" key="12">
    <source>
        <dbReference type="SAM" id="Phobius"/>
    </source>
</evidence>
<evidence type="ECO:0000256" key="13">
    <source>
        <dbReference type="SAM" id="SignalP"/>
    </source>
</evidence>
<protein>
    <recommendedName>
        <fullName evidence="3">RING-type E3 ubiquitin transferase</fullName>
        <ecNumber evidence="3">2.3.2.27</ecNumber>
    </recommendedName>
</protein>
<dbReference type="GO" id="GO:0061630">
    <property type="term" value="F:ubiquitin protein ligase activity"/>
    <property type="evidence" value="ECO:0007669"/>
    <property type="project" value="UniProtKB-EC"/>
</dbReference>
<feature type="compositionally biased region" description="Polar residues" evidence="11">
    <location>
        <begin position="340"/>
        <end position="350"/>
    </location>
</feature>
<evidence type="ECO:0000256" key="8">
    <source>
        <dbReference type="ARBA" id="ARBA00022989"/>
    </source>
</evidence>
<dbReference type="FunFam" id="3.30.40.10:FF:000364">
    <property type="entry name" value="Protease-associated PA domain protein"/>
    <property type="match status" value="1"/>
</dbReference>
<keyword evidence="6 10" id="KW-0863">Zinc-finger</keyword>
<evidence type="ECO:0000313" key="15">
    <source>
        <dbReference type="EMBL" id="KAJ8990959.1"/>
    </source>
</evidence>
<evidence type="ECO:0000256" key="9">
    <source>
        <dbReference type="ARBA" id="ARBA00023136"/>
    </source>
</evidence>
<dbReference type="PROSITE" id="PS50089">
    <property type="entry name" value="ZF_RING_2"/>
    <property type="match status" value="1"/>
</dbReference>
<dbReference type="Gene3D" id="3.30.40.10">
    <property type="entry name" value="Zinc/RING finger domain, C3HC4 (zinc finger)"/>
    <property type="match status" value="1"/>
</dbReference>
<dbReference type="GO" id="GO:0016020">
    <property type="term" value="C:membrane"/>
    <property type="evidence" value="ECO:0007669"/>
    <property type="project" value="UniProtKB-SubCell"/>
</dbReference>
<proteinExistence type="predicted"/>
<keyword evidence="8 12" id="KW-1133">Transmembrane helix</keyword>
<dbReference type="EC" id="2.3.2.27" evidence="3"/>
<feature type="compositionally biased region" description="Basic and acidic residues" evidence="11">
    <location>
        <begin position="310"/>
        <end position="319"/>
    </location>
</feature>
<comment type="caution">
    <text evidence="15">The sequence shown here is derived from an EMBL/GenBank/DDBJ whole genome shotgun (WGS) entry which is preliminary data.</text>
</comment>
<evidence type="ECO:0000313" key="16">
    <source>
        <dbReference type="Proteomes" id="UP001161757"/>
    </source>
</evidence>
<feature type="region of interest" description="Disordered" evidence="11">
    <location>
        <begin position="464"/>
        <end position="596"/>
    </location>
</feature>
<dbReference type="CDD" id="cd16454">
    <property type="entry name" value="RING-H2_PA-TM-RING"/>
    <property type="match status" value="1"/>
</dbReference>
<feature type="compositionally biased region" description="Basic and acidic residues" evidence="11">
    <location>
        <begin position="572"/>
        <end position="584"/>
    </location>
</feature>
<dbReference type="InterPro" id="IPR001841">
    <property type="entry name" value="Znf_RING"/>
</dbReference>
<comment type="subcellular location">
    <subcellularLocation>
        <location evidence="2">Membrane</location>
        <topology evidence="2">Single-pass membrane protein</topology>
    </subcellularLocation>
</comment>
<keyword evidence="7" id="KW-0862">Zinc</keyword>
<feature type="region of interest" description="Disordered" evidence="11">
    <location>
        <begin position="689"/>
        <end position="735"/>
    </location>
</feature>
<feature type="region of interest" description="Disordered" evidence="11">
    <location>
        <begin position="413"/>
        <end position="451"/>
    </location>
</feature>
<dbReference type="PANTHER" id="PTHR47168:SF1">
    <property type="entry name" value="OS02G0798600 PROTEIN"/>
    <property type="match status" value="1"/>
</dbReference>
<feature type="compositionally biased region" description="Polar residues" evidence="11">
    <location>
        <begin position="672"/>
        <end position="683"/>
    </location>
</feature>
<keyword evidence="5" id="KW-0479">Metal-binding</keyword>
<dbReference type="Pfam" id="PF13639">
    <property type="entry name" value="zf-RING_2"/>
    <property type="match status" value="1"/>
</dbReference>
<dbReference type="SUPFAM" id="SSF57850">
    <property type="entry name" value="RING/U-box"/>
    <property type="match status" value="1"/>
</dbReference>
<feature type="compositionally biased region" description="Polar residues" evidence="11">
    <location>
        <begin position="541"/>
        <end position="550"/>
    </location>
</feature>
<evidence type="ECO:0000259" key="14">
    <source>
        <dbReference type="PROSITE" id="PS50089"/>
    </source>
</evidence>
<keyword evidence="13" id="KW-0732">Signal</keyword>
<feature type="transmembrane region" description="Helical" evidence="12">
    <location>
        <begin position="615"/>
        <end position="635"/>
    </location>
</feature>
<evidence type="ECO:0000256" key="2">
    <source>
        <dbReference type="ARBA" id="ARBA00004167"/>
    </source>
</evidence>
<feature type="region of interest" description="Disordered" evidence="11">
    <location>
        <begin position="821"/>
        <end position="863"/>
    </location>
</feature>
<dbReference type="AlphaFoldDB" id="A0AAN6ITN4"/>